<organism evidence="2 3">
    <name type="scientific">Hyaloscypha hepaticicola</name>
    <dbReference type="NCBI Taxonomy" id="2082293"/>
    <lineage>
        <taxon>Eukaryota</taxon>
        <taxon>Fungi</taxon>
        <taxon>Dikarya</taxon>
        <taxon>Ascomycota</taxon>
        <taxon>Pezizomycotina</taxon>
        <taxon>Leotiomycetes</taxon>
        <taxon>Helotiales</taxon>
        <taxon>Hyaloscyphaceae</taxon>
        <taxon>Hyaloscypha</taxon>
    </lineage>
</organism>
<accession>A0A2J6PIA0</accession>
<protein>
    <submittedName>
        <fullName evidence="2">Uncharacterized protein</fullName>
    </submittedName>
</protein>
<dbReference type="OrthoDB" id="10404169at2759"/>
<sequence>MGLIKLGIVLYGIHLITKKIREDRHCGEYKNHHEDPSNNTYPNQKPPGYPQRYPAPSQYQPQNPEHQNEKQLYSDMPKGEQQVIIGDHPLQIREAPAYDDVISKGTAHECPNCGHGSLLQEKGEKTLL</sequence>
<dbReference type="EMBL" id="KZ613528">
    <property type="protein sequence ID" value="PMD13744.1"/>
    <property type="molecule type" value="Genomic_DNA"/>
</dbReference>
<feature type="region of interest" description="Disordered" evidence="1">
    <location>
        <begin position="27"/>
        <end position="83"/>
    </location>
</feature>
<gene>
    <name evidence="2" type="ORF">NA56DRAFT_651533</name>
</gene>
<name>A0A2J6PIA0_9HELO</name>
<evidence type="ECO:0000313" key="3">
    <source>
        <dbReference type="Proteomes" id="UP000235672"/>
    </source>
</evidence>
<dbReference type="AlphaFoldDB" id="A0A2J6PIA0"/>
<keyword evidence="3" id="KW-1185">Reference proteome</keyword>
<proteinExistence type="predicted"/>
<reference evidence="2 3" key="1">
    <citation type="submission" date="2016-05" db="EMBL/GenBank/DDBJ databases">
        <title>A degradative enzymes factory behind the ericoid mycorrhizal symbiosis.</title>
        <authorList>
            <consortium name="DOE Joint Genome Institute"/>
            <person name="Martino E."/>
            <person name="Morin E."/>
            <person name="Grelet G."/>
            <person name="Kuo A."/>
            <person name="Kohler A."/>
            <person name="Daghino S."/>
            <person name="Barry K."/>
            <person name="Choi C."/>
            <person name="Cichocki N."/>
            <person name="Clum A."/>
            <person name="Copeland A."/>
            <person name="Hainaut M."/>
            <person name="Haridas S."/>
            <person name="Labutti K."/>
            <person name="Lindquist E."/>
            <person name="Lipzen A."/>
            <person name="Khouja H.-R."/>
            <person name="Murat C."/>
            <person name="Ohm R."/>
            <person name="Olson A."/>
            <person name="Spatafora J."/>
            <person name="Veneault-Fourrey C."/>
            <person name="Henrissat B."/>
            <person name="Grigoriev I."/>
            <person name="Martin F."/>
            <person name="Perotto S."/>
        </authorList>
    </citation>
    <scope>NUCLEOTIDE SEQUENCE [LARGE SCALE GENOMIC DNA]</scope>
    <source>
        <strain evidence="2 3">UAMH 7357</strain>
    </source>
</reference>
<dbReference type="Proteomes" id="UP000235672">
    <property type="component" value="Unassembled WGS sequence"/>
</dbReference>
<evidence type="ECO:0000313" key="2">
    <source>
        <dbReference type="EMBL" id="PMD13744.1"/>
    </source>
</evidence>
<feature type="compositionally biased region" description="Basic and acidic residues" evidence="1">
    <location>
        <begin position="27"/>
        <end position="36"/>
    </location>
</feature>
<evidence type="ECO:0000256" key="1">
    <source>
        <dbReference type="SAM" id="MobiDB-lite"/>
    </source>
</evidence>